<evidence type="ECO:0000313" key="2">
    <source>
        <dbReference type="RefSeq" id="XP_015087000.1"/>
    </source>
</evidence>
<dbReference type="InterPro" id="IPR052343">
    <property type="entry name" value="Retrotransposon-Effector_Assoc"/>
</dbReference>
<dbReference type="PANTHER" id="PTHR46890:SF1">
    <property type="entry name" value="REVERSE TRANSCRIPTASE DOMAIN-CONTAINING PROTEIN"/>
    <property type="match status" value="1"/>
</dbReference>
<dbReference type="RefSeq" id="XP_015087000.1">
    <property type="nucleotide sequence ID" value="XM_015231514.1"/>
</dbReference>
<dbReference type="GeneID" id="107030122"/>
<evidence type="ECO:0000313" key="1">
    <source>
        <dbReference type="Proteomes" id="UP000694930"/>
    </source>
</evidence>
<reference evidence="2" key="2">
    <citation type="submission" date="2025-08" db="UniProtKB">
        <authorList>
            <consortium name="RefSeq"/>
        </authorList>
    </citation>
    <scope>IDENTIFICATION</scope>
</reference>
<name>A0ABM1HKZ0_SOLPN</name>
<sequence length="187" mass="21412">MRFVLKWIKWIKFCISSVKFSVLINGTTTRFFGAQRGLRQNDPLSLFLFLLVMEGFNNMLKTSNTNGWLRGFDVANDGRESIEVTYLQYAGDIPIFCGVEEEQFKYLRVILILFEGISGLHISWRKNFLYPINKVHNMEALNLILGGQVGALPTTYIGMLLGAKSMTKVIWSSVIEKCEKKLTEWKG</sequence>
<reference evidence="1" key="1">
    <citation type="journal article" date="2014" name="Nat. Genet.">
        <title>The genome of the stress-tolerant wild tomato species Solanum pennellii.</title>
        <authorList>
            <person name="Bolger A."/>
            <person name="Scossa F."/>
            <person name="Bolger M.E."/>
            <person name="Lanz C."/>
            <person name="Maumus F."/>
            <person name="Tohge T."/>
            <person name="Quesneville H."/>
            <person name="Alseekh S."/>
            <person name="Sorensen I."/>
            <person name="Lichtenstein G."/>
            <person name="Fich E.A."/>
            <person name="Conte M."/>
            <person name="Keller H."/>
            <person name="Schneeberger K."/>
            <person name="Schwacke R."/>
            <person name="Ofner I."/>
            <person name="Vrebalov J."/>
            <person name="Xu Y."/>
            <person name="Osorio S."/>
            <person name="Aflitos S.A."/>
            <person name="Schijlen E."/>
            <person name="Jimenez-Gomez J.M."/>
            <person name="Ryngajllo M."/>
            <person name="Kimura S."/>
            <person name="Kumar R."/>
            <person name="Koenig D."/>
            <person name="Headland L.R."/>
            <person name="Maloof J.N."/>
            <person name="Sinha N."/>
            <person name="van Ham R.C."/>
            <person name="Lankhorst R.K."/>
            <person name="Mao L."/>
            <person name="Vogel A."/>
            <person name="Arsova B."/>
            <person name="Panstruga R."/>
            <person name="Fei Z."/>
            <person name="Rose J.K."/>
            <person name="Zamir D."/>
            <person name="Carrari F."/>
            <person name="Giovannoni J.J."/>
            <person name="Weigel D."/>
            <person name="Usadel B."/>
            <person name="Fernie A.R."/>
        </authorList>
    </citation>
    <scope>NUCLEOTIDE SEQUENCE [LARGE SCALE GENOMIC DNA]</scope>
    <source>
        <strain evidence="1">cv. LA0716</strain>
    </source>
</reference>
<dbReference type="Proteomes" id="UP000694930">
    <property type="component" value="Chromosome 9"/>
</dbReference>
<keyword evidence="1" id="KW-1185">Reference proteome</keyword>
<protein>
    <submittedName>
        <fullName evidence="2">Uncharacterized protein LOC107030122</fullName>
    </submittedName>
</protein>
<gene>
    <name evidence="2" type="primary">LOC107030122</name>
</gene>
<accession>A0ABM1HKZ0</accession>
<proteinExistence type="predicted"/>
<dbReference type="PANTHER" id="PTHR46890">
    <property type="entry name" value="NON-LTR RETROLELEMENT REVERSE TRANSCRIPTASE-LIKE PROTEIN-RELATED"/>
    <property type="match status" value="1"/>
</dbReference>
<organism evidence="1 2">
    <name type="scientific">Solanum pennellii</name>
    <name type="common">Tomato</name>
    <name type="synonym">Lycopersicon pennellii</name>
    <dbReference type="NCBI Taxonomy" id="28526"/>
    <lineage>
        <taxon>Eukaryota</taxon>
        <taxon>Viridiplantae</taxon>
        <taxon>Streptophyta</taxon>
        <taxon>Embryophyta</taxon>
        <taxon>Tracheophyta</taxon>
        <taxon>Spermatophyta</taxon>
        <taxon>Magnoliopsida</taxon>
        <taxon>eudicotyledons</taxon>
        <taxon>Gunneridae</taxon>
        <taxon>Pentapetalae</taxon>
        <taxon>asterids</taxon>
        <taxon>lamiids</taxon>
        <taxon>Solanales</taxon>
        <taxon>Solanaceae</taxon>
        <taxon>Solanoideae</taxon>
        <taxon>Solaneae</taxon>
        <taxon>Solanum</taxon>
        <taxon>Solanum subgen. Lycopersicon</taxon>
    </lineage>
</organism>